<evidence type="ECO:0000256" key="4">
    <source>
        <dbReference type="ARBA" id="ARBA00022989"/>
    </source>
</evidence>
<dbReference type="KEGG" id="bbd:Belba_2419"/>
<keyword evidence="5 6" id="KW-0472">Membrane</keyword>
<feature type="transmembrane region" description="Helical" evidence="6">
    <location>
        <begin position="174"/>
        <end position="191"/>
    </location>
</feature>
<dbReference type="HOGENOM" id="CLU_079086_0_1_10"/>
<dbReference type="GO" id="GO:0016020">
    <property type="term" value="C:membrane"/>
    <property type="evidence" value="ECO:0007669"/>
    <property type="project" value="UniProtKB-SubCell"/>
</dbReference>
<dbReference type="AlphaFoldDB" id="I3Z6W0"/>
<accession>I3Z6W0</accession>
<feature type="transmembrane region" description="Helical" evidence="6">
    <location>
        <begin position="29"/>
        <end position="47"/>
    </location>
</feature>
<keyword evidence="4 6" id="KW-1133">Transmembrane helix</keyword>
<feature type="transmembrane region" description="Helical" evidence="6">
    <location>
        <begin position="203"/>
        <end position="221"/>
    </location>
</feature>
<comment type="subcellular location">
    <subcellularLocation>
        <location evidence="1">Membrane</location>
        <topology evidence="1">Multi-pass membrane protein</topology>
    </subcellularLocation>
</comment>
<dbReference type="eggNOG" id="COG3714">
    <property type="taxonomic scope" value="Bacteria"/>
</dbReference>
<comment type="similarity">
    <text evidence="2">Belongs to the TMEM86 family.</text>
</comment>
<reference evidence="8" key="1">
    <citation type="submission" date="2012-06" db="EMBL/GenBank/DDBJ databases">
        <title>The complete genome of Belliella baltica DSM 15883.</title>
        <authorList>
            <person name="Lucas S."/>
            <person name="Copeland A."/>
            <person name="Lapidus A."/>
            <person name="Goodwin L."/>
            <person name="Pitluck S."/>
            <person name="Peters L."/>
            <person name="Mikhailova N."/>
            <person name="Davenport K."/>
            <person name="Kyrpides N."/>
            <person name="Mavromatis K."/>
            <person name="Pagani I."/>
            <person name="Ivanova N."/>
            <person name="Ovchinnikova G."/>
            <person name="Zeytun A."/>
            <person name="Detter J.C."/>
            <person name="Han C."/>
            <person name="Land M."/>
            <person name="Hauser L."/>
            <person name="Markowitz V."/>
            <person name="Cheng J.-F."/>
            <person name="Hugenholtz P."/>
            <person name="Woyke T."/>
            <person name="Wu D."/>
            <person name="Tindall B."/>
            <person name="Pomrenke H."/>
            <person name="Brambilla E."/>
            <person name="Klenk H.-P."/>
            <person name="Eisen J.A."/>
        </authorList>
    </citation>
    <scope>NUCLEOTIDE SEQUENCE [LARGE SCALE GENOMIC DNA]</scope>
    <source>
        <strain evidence="8">DSM 15883 / CIP 108006 / LMG 21964 / BA134</strain>
    </source>
</reference>
<keyword evidence="3 6" id="KW-0812">Transmembrane</keyword>
<sequence length="240" mass="27536">MSRYSKLELVYSIISLVSLFFLVTKNELGFYITKPLIVPILLIYLFHKFNETQHQLIPALMVATIFSFLGDIFLLFTINEELFKLVGICTFIVAQTSYAYLYFLSVNSFPKKKISFLARWPEFLSSVVILGATIILYPSLGNFAAPAIIYSFITSITIIFALNRRFYVSRKSFVLTFLGVISFFISDALMGDDIFLENILNHFFIMLSYLIGHFLIIKGILFQIESTKKKDTFSDVLSFS</sequence>
<dbReference type="GO" id="GO:0016787">
    <property type="term" value="F:hydrolase activity"/>
    <property type="evidence" value="ECO:0007669"/>
    <property type="project" value="TreeGrafter"/>
</dbReference>
<evidence type="ECO:0000256" key="6">
    <source>
        <dbReference type="SAM" id="Phobius"/>
    </source>
</evidence>
<feature type="transmembrane region" description="Helical" evidence="6">
    <location>
        <begin position="143"/>
        <end position="162"/>
    </location>
</feature>
<feature type="transmembrane region" description="Helical" evidence="6">
    <location>
        <begin position="7"/>
        <end position="23"/>
    </location>
</feature>
<keyword evidence="8" id="KW-1185">Reference proteome</keyword>
<organism evidence="7 8">
    <name type="scientific">Belliella baltica (strain DSM 15883 / CIP 108006 / LMG 21964 / BA134)</name>
    <dbReference type="NCBI Taxonomy" id="866536"/>
    <lineage>
        <taxon>Bacteria</taxon>
        <taxon>Pseudomonadati</taxon>
        <taxon>Bacteroidota</taxon>
        <taxon>Cytophagia</taxon>
        <taxon>Cytophagales</taxon>
        <taxon>Cyclobacteriaceae</taxon>
        <taxon>Belliella</taxon>
    </lineage>
</organism>
<protein>
    <submittedName>
        <fullName evidence="7">Putative membrane protein</fullName>
    </submittedName>
</protein>
<dbReference type="RefSeq" id="WP_014772936.1">
    <property type="nucleotide sequence ID" value="NC_018010.1"/>
</dbReference>
<feature type="transmembrane region" description="Helical" evidence="6">
    <location>
        <begin position="59"/>
        <end position="79"/>
    </location>
</feature>
<gene>
    <name evidence="7" type="ordered locus">Belba_2419</name>
</gene>
<dbReference type="InterPro" id="IPR012506">
    <property type="entry name" value="TMEM86B-like"/>
</dbReference>
<evidence type="ECO:0000313" key="8">
    <source>
        <dbReference type="Proteomes" id="UP000006050"/>
    </source>
</evidence>
<dbReference type="STRING" id="866536.Belba_2419"/>
<feature type="transmembrane region" description="Helical" evidence="6">
    <location>
        <begin position="85"/>
        <end position="104"/>
    </location>
</feature>
<evidence type="ECO:0000256" key="3">
    <source>
        <dbReference type="ARBA" id="ARBA00022692"/>
    </source>
</evidence>
<dbReference type="EMBL" id="CP003281">
    <property type="protein sequence ID" value="AFL84978.1"/>
    <property type="molecule type" value="Genomic_DNA"/>
</dbReference>
<dbReference type="PANTHER" id="PTHR31885">
    <property type="entry name" value="GH04784P"/>
    <property type="match status" value="1"/>
</dbReference>
<evidence type="ECO:0000256" key="2">
    <source>
        <dbReference type="ARBA" id="ARBA00007375"/>
    </source>
</evidence>
<dbReference type="PANTHER" id="PTHR31885:SF6">
    <property type="entry name" value="GH04784P"/>
    <property type="match status" value="1"/>
</dbReference>
<evidence type="ECO:0000256" key="5">
    <source>
        <dbReference type="ARBA" id="ARBA00023136"/>
    </source>
</evidence>
<name>I3Z6W0_BELBD</name>
<evidence type="ECO:0000313" key="7">
    <source>
        <dbReference type="EMBL" id="AFL84978.1"/>
    </source>
</evidence>
<dbReference type="Proteomes" id="UP000006050">
    <property type="component" value="Chromosome"/>
</dbReference>
<evidence type="ECO:0000256" key="1">
    <source>
        <dbReference type="ARBA" id="ARBA00004141"/>
    </source>
</evidence>
<proteinExistence type="inferred from homology"/>
<feature type="transmembrane region" description="Helical" evidence="6">
    <location>
        <begin position="116"/>
        <end position="137"/>
    </location>
</feature>
<dbReference type="Pfam" id="PF07947">
    <property type="entry name" value="YhhN"/>
    <property type="match status" value="1"/>
</dbReference>